<dbReference type="EMBL" id="SEYY01019324">
    <property type="protein sequence ID" value="KAB7498389.1"/>
    <property type="molecule type" value="Genomic_DNA"/>
</dbReference>
<evidence type="ECO:0000313" key="4">
    <source>
        <dbReference type="Proteomes" id="UP000326759"/>
    </source>
</evidence>
<feature type="region of interest" description="Disordered" evidence="2">
    <location>
        <begin position="104"/>
        <end position="154"/>
    </location>
</feature>
<keyword evidence="1" id="KW-0175">Coiled coil</keyword>
<feature type="compositionally biased region" description="Low complexity" evidence="2">
    <location>
        <begin position="143"/>
        <end position="154"/>
    </location>
</feature>
<evidence type="ECO:0000313" key="3">
    <source>
        <dbReference type="EMBL" id="KAB7498389.1"/>
    </source>
</evidence>
<comment type="caution">
    <text evidence="3">The sequence shown here is derived from an EMBL/GenBank/DDBJ whole genome shotgun (WGS) entry which is preliminary data.</text>
</comment>
<organism evidence="3 4">
    <name type="scientific">Armadillidium nasatum</name>
    <dbReference type="NCBI Taxonomy" id="96803"/>
    <lineage>
        <taxon>Eukaryota</taxon>
        <taxon>Metazoa</taxon>
        <taxon>Ecdysozoa</taxon>
        <taxon>Arthropoda</taxon>
        <taxon>Crustacea</taxon>
        <taxon>Multicrustacea</taxon>
        <taxon>Malacostraca</taxon>
        <taxon>Eumalacostraca</taxon>
        <taxon>Peracarida</taxon>
        <taxon>Isopoda</taxon>
        <taxon>Oniscidea</taxon>
        <taxon>Crinocheta</taxon>
        <taxon>Armadillidiidae</taxon>
        <taxon>Armadillidium</taxon>
    </lineage>
</organism>
<evidence type="ECO:0000256" key="2">
    <source>
        <dbReference type="SAM" id="MobiDB-lite"/>
    </source>
</evidence>
<feature type="coiled-coil region" evidence="1">
    <location>
        <begin position="243"/>
        <end position="270"/>
    </location>
</feature>
<proteinExistence type="predicted"/>
<gene>
    <name evidence="3" type="ORF">Anas_02410</name>
</gene>
<feature type="compositionally biased region" description="Basic and acidic residues" evidence="2">
    <location>
        <begin position="186"/>
        <end position="201"/>
    </location>
</feature>
<reference evidence="3 4" key="1">
    <citation type="journal article" date="2019" name="PLoS Biol.">
        <title>Sex chromosomes control vertical transmission of feminizing Wolbachia symbionts in an isopod.</title>
        <authorList>
            <person name="Becking T."/>
            <person name="Chebbi M.A."/>
            <person name="Giraud I."/>
            <person name="Moumen B."/>
            <person name="Laverre T."/>
            <person name="Caubet Y."/>
            <person name="Peccoud J."/>
            <person name="Gilbert C."/>
            <person name="Cordaux R."/>
        </authorList>
    </citation>
    <scope>NUCLEOTIDE SEQUENCE [LARGE SCALE GENOMIC DNA]</scope>
    <source>
        <strain evidence="3">ANa2</strain>
        <tissue evidence="3">Whole body excluding digestive tract and cuticle</tissue>
    </source>
</reference>
<feature type="region of interest" description="Disordered" evidence="2">
    <location>
        <begin position="166"/>
        <end position="226"/>
    </location>
</feature>
<keyword evidence="4" id="KW-1185">Reference proteome</keyword>
<sequence>MRLTPYWKRVNFLTINALSRTNFEGTSEKIDCENGEKEISEWNEVASAEAAFIGPHLWEKPLHCSTELKMELLDLDDFLKENDIDEDLLNQSFKAETSETFKNGLFDGVPSSERTSADAGSIINGERESRQISPSLSFEGYQESETSSEASGSSYANEKKYWMSNSNQQDEFETPTKSLRKHSSKTSKDYSSCKHPNEKRSKFSTRPSSCNSIDYPSSLLGEEGFDPRTRVFSDDELKPQQMIKKSKKKNQNLKMELQETLLKLESMKRRLSEYETP</sequence>
<dbReference type="Proteomes" id="UP000326759">
    <property type="component" value="Unassembled WGS sequence"/>
</dbReference>
<protein>
    <submittedName>
        <fullName evidence="3">Uncharacterized protein</fullName>
    </submittedName>
</protein>
<feature type="compositionally biased region" description="Polar residues" evidence="2">
    <location>
        <begin position="204"/>
        <end position="215"/>
    </location>
</feature>
<name>A0A5N5SXI5_9CRUS</name>
<dbReference type="AlphaFoldDB" id="A0A5N5SXI5"/>
<dbReference type="OrthoDB" id="6022300at2759"/>
<evidence type="ECO:0000256" key="1">
    <source>
        <dbReference type="SAM" id="Coils"/>
    </source>
</evidence>
<accession>A0A5N5SXI5</accession>